<organism evidence="2 3">
    <name type="scientific">Marinactinospora thermotolerans DSM 45154</name>
    <dbReference type="NCBI Taxonomy" id="1122192"/>
    <lineage>
        <taxon>Bacteria</taxon>
        <taxon>Bacillati</taxon>
        <taxon>Actinomycetota</taxon>
        <taxon>Actinomycetes</taxon>
        <taxon>Streptosporangiales</taxon>
        <taxon>Nocardiopsidaceae</taxon>
        <taxon>Marinactinospora</taxon>
    </lineage>
</organism>
<feature type="region of interest" description="Disordered" evidence="1">
    <location>
        <begin position="1"/>
        <end position="51"/>
    </location>
</feature>
<accession>A0A1T4SJN2</accession>
<reference evidence="2 3" key="1">
    <citation type="submission" date="2017-02" db="EMBL/GenBank/DDBJ databases">
        <authorList>
            <person name="Peterson S.W."/>
        </authorList>
    </citation>
    <scope>NUCLEOTIDE SEQUENCE [LARGE SCALE GENOMIC DNA]</scope>
    <source>
        <strain evidence="2 3">DSM 45154</strain>
    </source>
</reference>
<keyword evidence="3" id="KW-1185">Reference proteome</keyword>
<dbReference type="Proteomes" id="UP000190637">
    <property type="component" value="Unassembled WGS sequence"/>
</dbReference>
<dbReference type="AlphaFoldDB" id="A0A1T4SJN2"/>
<dbReference type="PANTHER" id="PTHR36221:SF1">
    <property type="entry name" value="DUF742 DOMAIN-CONTAINING PROTEIN"/>
    <property type="match status" value="1"/>
</dbReference>
<gene>
    <name evidence="2" type="ORF">SAMN02745673_03574</name>
</gene>
<dbReference type="Pfam" id="PF05331">
    <property type="entry name" value="DUF742"/>
    <property type="match status" value="1"/>
</dbReference>
<protein>
    <recommendedName>
        <fullName evidence="4">DUF742 domain-containing protein</fullName>
    </recommendedName>
</protein>
<sequence>MHSGENRLGALPSRLPRGADEGAEPQPGDSLPDAAAGPLVRPYTMTGGRTRPGSIELDLISVVVAARQHVEQGTLEPEHEAILQLCRRPLSVAEISAHLDIPLTVIKVLLGDLISRGAVLARAPLPTAQPPQMNVLQAVLDGIRRL</sequence>
<evidence type="ECO:0000256" key="1">
    <source>
        <dbReference type="SAM" id="MobiDB-lite"/>
    </source>
</evidence>
<proteinExistence type="predicted"/>
<dbReference type="PANTHER" id="PTHR36221">
    <property type="entry name" value="DUF742 DOMAIN-CONTAINING PROTEIN"/>
    <property type="match status" value="1"/>
</dbReference>
<evidence type="ECO:0008006" key="4">
    <source>
        <dbReference type="Google" id="ProtNLM"/>
    </source>
</evidence>
<evidence type="ECO:0000313" key="2">
    <source>
        <dbReference type="EMBL" id="SKA28419.1"/>
    </source>
</evidence>
<dbReference type="InterPro" id="IPR007995">
    <property type="entry name" value="DUF742"/>
</dbReference>
<name>A0A1T4SJN2_9ACTN</name>
<dbReference type="EMBL" id="FUWS01000010">
    <property type="protein sequence ID" value="SKA28419.1"/>
    <property type="molecule type" value="Genomic_DNA"/>
</dbReference>
<dbReference type="STRING" id="1122192.SAMN02745673_03574"/>
<evidence type="ECO:0000313" key="3">
    <source>
        <dbReference type="Proteomes" id="UP000190637"/>
    </source>
</evidence>